<name>A0A3S3CTJ5_9NOCA</name>
<dbReference type="AlphaFoldDB" id="A0A3S3CTJ5"/>
<dbReference type="EMBL" id="RKLO01000001">
    <property type="protein sequence ID" value="RVW05282.1"/>
    <property type="molecule type" value="Genomic_DNA"/>
</dbReference>
<dbReference type="GO" id="GO:0016491">
    <property type="term" value="F:oxidoreductase activity"/>
    <property type="evidence" value="ECO:0007669"/>
    <property type="project" value="UniProtKB-KW"/>
</dbReference>
<evidence type="ECO:0000256" key="2">
    <source>
        <dbReference type="ARBA" id="ARBA00023002"/>
    </source>
</evidence>
<evidence type="ECO:0000256" key="1">
    <source>
        <dbReference type="ARBA" id="ARBA00006484"/>
    </source>
</evidence>
<protein>
    <submittedName>
        <fullName evidence="3">SDR family oxidoreductase</fullName>
    </submittedName>
</protein>
<dbReference type="Pfam" id="PF13561">
    <property type="entry name" value="adh_short_C2"/>
    <property type="match status" value="1"/>
</dbReference>
<dbReference type="Proteomes" id="UP000283479">
    <property type="component" value="Unassembled WGS sequence"/>
</dbReference>
<dbReference type="InterPro" id="IPR036291">
    <property type="entry name" value="NAD(P)-bd_dom_sf"/>
</dbReference>
<comment type="caution">
    <text evidence="3">The sequence shown here is derived from an EMBL/GenBank/DDBJ whole genome shotgun (WGS) entry which is preliminary data.</text>
</comment>
<organism evidence="3 4">
    <name type="scientific">Rhodococcus xishaensis</name>
    <dbReference type="NCBI Taxonomy" id="2487364"/>
    <lineage>
        <taxon>Bacteria</taxon>
        <taxon>Bacillati</taxon>
        <taxon>Actinomycetota</taxon>
        <taxon>Actinomycetes</taxon>
        <taxon>Mycobacteriales</taxon>
        <taxon>Nocardiaceae</taxon>
        <taxon>Rhodococcus</taxon>
    </lineage>
</organism>
<dbReference type="InterPro" id="IPR002347">
    <property type="entry name" value="SDR_fam"/>
</dbReference>
<proteinExistence type="inferred from homology"/>
<reference evidence="3 4" key="1">
    <citation type="submission" date="2018-11" db="EMBL/GenBank/DDBJ databases">
        <title>Rhodococcus spongicola sp. nov. and Rhodococcus xishaensis sp. nov. from marine sponges.</title>
        <authorList>
            <person name="Li L."/>
            <person name="Lin H.W."/>
        </authorList>
    </citation>
    <scope>NUCLEOTIDE SEQUENCE [LARGE SCALE GENOMIC DNA]</scope>
    <source>
        <strain evidence="3 4">LHW51113</strain>
    </source>
</reference>
<dbReference type="OrthoDB" id="3676637at2"/>
<dbReference type="PANTHER" id="PTHR24321">
    <property type="entry name" value="DEHYDROGENASES, SHORT CHAIN"/>
    <property type="match status" value="1"/>
</dbReference>
<dbReference type="PRINTS" id="PR00081">
    <property type="entry name" value="GDHRDH"/>
</dbReference>
<gene>
    <name evidence="3" type="ORF">EGT50_01265</name>
</gene>
<accession>A0A3S3CTJ5</accession>
<dbReference type="Gene3D" id="3.40.50.720">
    <property type="entry name" value="NAD(P)-binding Rossmann-like Domain"/>
    <property type="match status" value="1"/>
</dbReference>
<keyword evidence="4" id="KW-1185">Reference proteome</keyword>
<sequence length="274" mass="28326">MANIVVTGAASGIGAATVELLRRSGNTVIGVDLTGTEIVADLSTSVGRTQAAAAAVEAAHGVLHAAVCCAGLGPLSSHSGGKLVSVNYFGTVGFLEELRPSLARAKQAFAVAMSSSSTSTQPRIPEKVVAACLDGREAEAVELGDEVGAIPAYPASKLALARWVRRQAVTPDWIGAGIRLNAVAPGVVDTPMTSGSDLDPNLAKAIDFYPVPLGRRGRPEEIAALIQFLTSDAASLLTGSVVFADGGTDALLRQDDWPTVWTPTIEELNRHFTN</sequence>
<dbReference type="RefSeq" id="WP_127950797.1">
    <property type="nucleotide sequence ID" value="NZ_RKLO01000001.1"/>
</dbReference>
<dbReference type="Pfam" id="PF00106">
    <property type="entry name" value="adh_short"/>
    <property type="match status" value="1"/>
</dbReference>
<dbReference type="PANTHER" id="PTHR24321:SF8">
    <property type="entry name" value="ESTRADIOL 17-BETA-DEHYDROGENASE 8-RELATED"/>
    <property type="match status" value="1"/>
</dbReference>
<evidence type="ECO:0000313" key="4">
    <source>
        <dbReference type="Proteomes" id="UP000283479"/>
    </source>
</evidence>
<comment type="similarity">
    <text evidence="1">Belongs to the short-chain dehydrogenases/reductases (SDR) family.</text>
</comment>
<keyword evidence="2" id="KW-0560">Oxidoreductase</keyword>
<dbReference type="SUPFAM" id="SSF51735">
    <property type="entry name" value="NAD(P)-binding Rossmann-fold domains"/>
    <property type="match status" value="1"/>
</dbReference>
<evidence type="ECO:0000313" key="3">
    <source>
        <dbReference type="EMBL" id="RVW05282.1"/>
    </source>
</evidence>